<name>A0A8A1M682_AJECA</name>
<accession>A0A8A1M682</accession>
<dbReference type="EMBL" id="CP069111">
    <property type="protein sequence ID" value="QSS61998.1"/>
    <property type="molecule type" value="Genomic_DNA"/>
</dbReference>
<proteinExistence type="predicted"/>
<sequence length="146" mass="17113">MDRRDDLFDDRRRLELDAATTRFLTGAVIIWVKALVSNDDRESWYLVKGQWVRAIDRLLRERWLGWKVVKTVRVIYGRGGDKRKLPFYDGSKRRVSSMNSHGHGIKKVCGAVWNGVETRMKYGLEVEEGDEEEEESKTTTMRSYLI</sequence>
<protein>
    <submittedName>
        <fullName evidence="1">Uncharacterized protein</fullName>
    </submittedName>
</protein>
<dbReference type="VEuPathDB" id="FungiDB:I7I51_04175"/>
<evidence type="ECO:0000313" key="1">
    <source>
        <dbReference type="EMBL" id="QSS61998.1"/>
    </source>
</evidence>
<gene>
    <name evidence="1" type="ORF">I7I51_04175</name>
</gene>
<organism evidence="1 2">
    <name type="scientific">Ajellomyces capsulatus</name>
    <name type="common">Darling's disease fungus</name>
    <name type="synonym">Histoplasma capsulatum</name>
    <dbReference type="NCBI Taxonomy" id="5037"/>
    <lineage>
        <taxon>Eukaryota</taxon>
        <taxon>Fungi</taxon>
        <taxon>Dikarya</taxon>
        <taxon>Ascomycota</taxon>
        <taxon>Pezizomycotina</taxon>
        <taxon>Eurotiomycetes</taxon>
        <taxon>Eurotiomycetidae</taxon>
        <taxon>Onygenales</taxon>
        <taxon>Ajellomycetaceae</taxon>
        <taxon>Histoplasma</taxon>
    </lineage>
</organism>
<evidence type="ECO:0000313" key="2">
    <source>
        <dbReference type="Proteomes" id="UP000663671"/>
    </source>
</evidence>
<reference evidence="1" key="1">
    <citation type="submission" date="2021-01" db="EMBL/GenBank/DDBJ databases">
        <title>Chromosome-level genome assembly of a human fungal pathogen reveals clustering of transcriptionally co-regulated genes.</title>
        <authorList>
            <person name="Voorhies M."/>
            <person name="Cohen S."/>
            <person name="Shea T.P."/>
            <person name="Petrus S."/>
            <person name="Munoz J.F."/>
            <person name="Poplawski S."/>
            <person name="Goldman W.E."/>
            <person name="Michael T."/>
            <person name="Cuomo C.A."/>
            <person name="Sil A."/>
            <person name="Beyhan S."/>
        </authorList>
    </citation>
    <scope>NUCLEOTIDE SEQUENCE</scope>
    <source>
        <strain evidence="1">WU24</strain>
    </source>
</reference>
<dbReference type="Proteomes" id="UP000663671">
    <property type="component" value="Chromosome 5"/>
</dbReference>
<dbReference type="AlphaFoldDB" id="A0A8A1M682"/>